<dbReference type="InterPro" id="IPR049734">
    <property type="entry name" value="NudC-like_C"/>
</dbReference>
<dbReference type="Pfam" id="PF00293">
    <property type="entry name" value="NUDIX"/>
    <property type="match status" value="1"/>
</dbReference>
<dbReference type="InterPro" id="IPR015376">
    <property type="entry name" value="Znr_NADH_PPase"/>
</dbReference>
<evidence type="ECO:0000256" key="2">
    <source>
        <dbReference type="ARBA" id="ARBA00012381"/>
    </source>
</evidence>
<dbReference type="Gene3D" id="3.90.79.10">
    <property type="entry name" value="Nucleoside Triphosphate Pyrophosphohydrolase"/>
    <property type="match status" value="1"/>
</dbReference>
<comment type="cofactor">
    <cofactor evidence="1">
        <name>Mg(2+)</name>
        <dbReference type="ChEBI" id="CHEBI:18420"/>
    </cofactor>
</comment>
<dbReference type="EC" id="3.6.1.22" evidence="2"/>
<dbReference type="RefSeq" id="WP_086489074.1">
    <property type="nucleotide sequence ID" value="NZ_MSLT01000023.1"/>
</dbReference>
<reference evidence="9 10" key="1">
    <citation type="submission" date="2016-12" db="EMBL/GenBank/DDBJ databases">
        <title>Thioflexothrix psekupsii D3 genome sequencing and assembly.</title>
        <authorList>
            <person name="Fomenkov A."/>
            <person name="Vincze T."/>
            <person name="Grabovich M."/>
            <person name="Anton B.P."/>
            <person name="Dubinina G."/>
            <person name="Orlova M."/>
            <person name="Belousova E."/>
            <person name="Roberts R.J."/>
        </authorList>
    </citation>
    <scope>NUCLEOTIDE SEQUENCE [LARGE SCALE GENOMIC DNA]</scope>
    <source>
        <strain evidence="9">D3</strain>
    </source>
</reference>
<dbReference type="InterPro" id="IPR020476">
    <property type="entry name" value="Nudix_hydrolase"/>
</dbReference>
<dbReference type="InterPro" id="IPR000086">
    <property type="entry name" value="NUDIX_hydrolase_dom"/>
</dbReference>
<dbReference type="Pfam" id="PF09297">
    <property type="entry name" value="Zn_ribbon_NUD"/>
    <property type="match status" value="1"/>
</dbReference>
<dbReference type="NCBIfam" id="NF001299">
    <property type="entry name" value="PRK00241.1"/>
    <property type="match status" value="1"/>
</dbReference>
<dbReference type="InterPro" id="IPR015375">
    <property type="entry name" value="NADH_PPase-like_N"/>
</dbReference>
<keyword evidence="3" id="KW-0479">Metal-binding</keyword>
<keyword evidence="5" id="KW-0460">Magnesium</keyword>
<protein>
    <recommendedName>
        <fullName evidence="2">NAD(+) diphosphatase</fullName>
        <ecNumber evidence="2">3.6.1.22</ecNumber>
    </recommendedName>
</protein>
<name>A0A251X478_9GAMM</name>
<dbReference type="PRINTS" id="PR00502">
    <property type="entry name" value="NUDIXFAMILY"/>
</dbReference>
<dbReference type="PANTHER" id="PTHR11383">
    <property type="entry name" value="NUCLEOSIDE DIPHOSPHATE-LINKED MOIETY X MOTIF 13"/>
    <property type="match status" value="1"/>
</dbReference>
<evidence type="ECO:0000256" key="6">
    <source>
        <dbReference type="ARBA" id="ARBA00023027"/>
    </source>
</evidence>
<dbReference type="PANTHER" id="PTHR11383:SF3">
    <property type="entry name" value="NAD(P)H PYROPHOSPHATASE NUDT13, MITOCHONDRIAL"/>
    <property type="match status" value="1"/>
</dbReference>
<dbReference type="CDD" id="cd03429">
    <property type="entry name" value="NUDIX_NADH_pyrophosphatase_Nudt13"/>
    <property type="match status" value="1"/>
</dbReference>
<comment type="caution">
    <text evidence="9">The sequence shown here is derived from an EMBL/GenBank/DDBJ whole genome shotgun (WGS) entry which is preliminary data.</text>
</comment>
<evidence type="ECO:0000256" key="3">
    <source>
        <dbReference type="ARBA" id="ARBA00022723"/>
    </source>
</evidence>
<dbReference type="InterPro" id="IPR015797">
    <property type="entry name" value="NUDIX_hydrolase-like_dom_sf"/>
</dbReference>
<evidence type="ECO:0000256" key="1">
    <source>
        <dbReference type="ARBA" id="ARBA00001946"/>
    </source>
</evidence>
<dbReference type="GO" id="GO:0016787">
    <property type="term" value="F:hydrolase activity"/>
    <property type="evidence" value="ECO:0007669"/>
    <property type="project" value="UniProtKB-KW"/>
</dbReference>
<dbReference type="AlphaFoldDB" id="A0A251X478"/>
<accession>A0A251X478</accession>
<dbReference type="PROSITE" id="PS00893">
    <property type="entry name" value="NUDIX_BOX"/>
    <property type="match status" value="1"/>
</dbReference>
<dbReference type="GO" id="GO:0046872">
    <property type="term" value="F:metal ion binding"/>
    <property type="evidence" value="ECO:0007669"/>
    <property type="project" value="UniProtKB-KW"/>
</dbReference>
<dbReference type="InterPro" id="IPR020084">
    <property type="entry name" value="NUDIX_hydrolase_CS"/>
</dbReference>
<dbReference type="Proteomes" id="UP000194798">
    <property type="component" value="Unassembled WGS sequence"/>
</dbReference>
<proteinExistence type="inferred from homology"/>
<keyword evidence="10" id="KW-1185">Reference proteome</keyword>
<evidence type="ECO:0000313" key="10">
    <source>
        <dbReference type="Proteomes" id="UP000194798"/>
    </source>
</evidence>
<evidence type="ECO:0000313" key="9">
    <source>
        <dbReference type="EMBL" id="OUD12165.1"/>
    </source>
</evidence>
<dbReference type="Gene3D" id="3.90.79.20">
    <property type="match status" value="1"/>
</dbReference>
<dbReference type="Pfam" id="PF09296">
    <property type="entry name" value="NUDIX-like"/>
    <property type="match status" value="1"/>
</dbReference>
<dbReference type="OrthoDB" id="9791656at2"/>
<dbReference type="SUPFAM" id="SSF55811">
    <property type="entry name" value="Nudix"/>
    <property type="match status" value="2"/>
</dbReference>
<organism evidence="9 10">
    <name type="scientific">Thioflexithrix psekupsensis</name>
    <dbReference type="NCBI Taxonomy" id="1570016"/>
    <lineage>
        <taxon>Bacteria</taxon>
        <taxon>Pseudomonadati</taxon>
        <taxon>Pseudomonadota</taxon>
        <taxon>Gammaproteobacteria</taxon>
        <taxon>Thiotrichales</taxon>
        <taxon>Thioflexithrix</taxon>
    </lineage>
</organism>
<feature type="domain" description="Nudix hydrolase" evidence="8">
    <location>
        <begin position="146"/>
        <end position="270"/>
    </location>
</feature>
<dbReference type="PROSITE" id="PS51462">
    <property type="entry name" value="NUDIX"/>
    <property type="match status" value="1"/>
</dbReference>
<evidence type="ECO:0000256" key="4">
    <source>
        <dbReference type="ARBA" id="ARBA00022801"/>
    </source>
</evidence>
<dbReference type="EMBL" id="MSLT01000023">
    <property type="protein sequence ID" value="OUD12165.1"/>
    <property type="molecule type" value="Genomic_DNA"/>
</dbReference>
<keyword evidence="6" id="KW-0520">NAD</keyword>
<evidence type="ECO:0000256" key="7">
    <source>
        <dbReference type="RuleBase" id="RU003476"/>
    </source>
</evidence>
<keyword evidence="4 7" id="KW-0378">Hydrolase</keyword>
<comment type="similarity">
    <text evidence="7">Belongs to the Nudix hydrolase family.</text>
</comment>
<gene>
    <name evidence="9" type="ORF">TPSD3_13645</name>
</gene>
<evidence type="ECO:0000256" key="5">
    <source>
        <dbReference type="ARBA" id="ARBA00022842"/>
    </source>
</evidence>
<sequence>MSNPPESAVFSPFFPVLKTATCCLFHKQNLLIGKNETGYYLPTWSDVLQQELFPSRYWCLGDDQQQTFYALESIEQKEVTAGMDWVHLRALLPVLTSEQLEMAGRAYQIILWNQQHRFCGRCGTPMQELENERVKFCPACQHRCYPRISPAVIMLIYRDRHLLLSRSPHHTKGMMTVQAGFVEAGESLEQALHREIQEEVGLRVKNVRYFGSQSWPFPNSLMIAFTAEYASGELNINHNELETAAWFDAKQLPEHLPPKLSIAYRLIDNFIHQF</sequence>
<evidence type="ECO:0000259" key="8">
    <source>
        <dbReference type="PROSITE" id="PS51462"/>
    </source>
</evidence>